<dbReference type="OrthoDB" id="3373807at2"/>
<dbReference type="PATRIC" id="fig|1284240.4.peg.7425"/>
<reference evidence="2 3" key="1">
    <citation type="journal article" date="2013" name="Genome Announc.">
        <title>Draft Genome Sequence of Amycolatopsis decaplanina Strain DSM 44594T.</title>
        <authorList>
            <person name="Kaur N."/>
            <person name="Kumar S."/>
            <person name="Bala M."/>
            <person name="Raghava G.P."/>
            <person name="Mayilraj S."/>
        </authorList>
    </citation>
    <scope>NUCLEOTIDE SEQUENCE [LARGE SCALE GENOMIC DNA]</scope>
    <source>
        <strain evidence="2 3">DSM 44594</strain>
    </source>
</reference>
<keyword evidence="3" id="KW-1185">Reference proteome</keyword>
<comment type="caution">
    <text evidence="2">The sequence shown here is derived from an EMBL/GenBank/DDBJ whole genome shotgun (WGS) entry which is preliminary data.</text>
</comment>
<name>M2XRK0_9PSEU</name>
<sequence>MVAMTETTDSAQAEGPLENWFLLMDPAWRPASENDPPPIEAVVGLWPVEEEGKLGKFRANPDYTPTDENSPSDPLDAVLRLVLQGRAESEHIQLMLRDTLFDIAMNGDGNPLITKSPDDLLCVIVATGEPHRQRLASPDWRRIDLGELVELLADEIDVLFNPAGPAAVRLSGEFIRETLELDDDQVAALYAKSNQDASGLRVVMWEPTAEGADVPKAPEPRPDAPKAE</sequence>
<gene>
    <name evidence="2" type="ORF">H074_36394</name>
</gene>
<organism evidence="2 3">
    <name type="scientific">Amycolatopsis decaplanina DSM 44594</name>
    <dbReference type="NCBI Taxonomy" id="1284240"/>
    <lineage>
        <taxon>Bacteria</taxon>
        <taxon>Bacillati</taxon>
        <taxon>Actinomycetota</taxon>
        <taxon>Actinomycetes</taxon>
        <taxon>Pseudonocardiales</taxon>
        <taxon>Pseudonocardiaceae</taxon>
        <taxon>Amycolatopsis</taxon>
    </lineage>
</organism>
<dbReference type="EMBL" id="AOHO01000078">
    <property type="protein sequence ID" value="EME51780.1"/>
    <property type="molecule type" value="Genomic_DNA"/>
</dbReference>
<evidence type="ECO:0000313" key="3">
    <source>
        <dbReference type="Proteomes" id="UP000054226"/>
    </source>
</evidence>
<dbReference type="Proteomes" id="UP000054226">
    <property type="component" value="Unassembled WGS sequence"/>
</dbReference>
<feature type="compositionally biased region" description="Basic and acidic residues" evidence="1">
    <location>
        <begin position="216"/>
        <end position="228"/>
    </location>
</feature>
<evidence type="ECO:0000313" key="2">
    <source>
        <dbReference type="EMBL" id="EME51780.1"/>
    </source>
</evidence>
<feature type="region of interest" description="Disordered" evidence="1">
    <location>
        <begin position="209"/>
        <end position="228"/>
    </location>
</feature>
<proteinExistence type="predicted"/>
<protein>
    <recommendedName>
        <fullName evidence="4">Type VII secretion system-associated protein</fullName>
    </recommendedName>
</protein>
<dbReference type="InterPro" id="IPR047659">
    <property type="entry name" value="T7SS_assoc"/>
</dbReference>
<dbReference type="NCBIfam" id="NF033532">
    <property type="entry name" value="lone7para_assoc"/>
    <property type="match status" value="1"/>
</dbReference>
<evidence type="ECO:0000256" key="1">
    <source>
        <dbReference type="SAM" id="MobiDB-lite"/>
    </source>
</evidence>
<dbReference type="AlphaFoldDB" id="M2XRK0"/>
<evidence type="ECO:0008006" key="4">
    <source>
        <dbReference type="Google" id="ProtNLM"/>
    </source>
</evidence>
<accession>M2XRK0</accession>